<dbReference type="GO" id="GO:0071004">
    <property type="term" value="C:U2-type prespliceosome"/>
    <property type="evidence" value="ECO:0000318"/>
    <property type="project" value="GO_Central"/>
</dbReference>
<dbReference type="FunFam" id="3.30.70.330:FF:000535">
    <property type="entry name" value="Serine/arginine-rich splicing factor SR45a"/>
    <property type="match status" value="1"/>
</dbReference>
<feature type="compositionally biased region" description="Polar residues" evidence="4">
    <location>
        <begin position="242"/>
        <end position="256"/>
    </location>
</feature>
<dbReference type="AlphaFoldDB" id="A0A2C9W6Z0"/>
<evidence type="ECO:0000313" key="6">
    <source>
        <dbReference type="EMBL" id="OAY55125.1"/>
    </source>
</evidence>
<dbReference type="PROSITE" id="PS50102">
    <property type="entry name" value="RRM"/>
    <property type="match status" value="1"/>
</dbReference>
<comment type="subcellular location">
    <subcellularLocation>
        <location evidence="1">Nucleus</location>
    </subcellularLocation>
</comment>
<evidence type="ECO:0000256" key="1">
    <source>
        <dbReference type="ARBA" id="ARBA00004123"/>
    </source>
</evidence>
<evidence type="ECO:0000256" key="4">
    <source>
        <dbReference type="SAM" id="MobiDB-lite"/>
    </source>
</evidence>
<evidence type="ECO:0000259" key="5">
    <source>
        <dbReference type="PROSITE" id="PS50102"/>
    </source>
</evidence>
<dbReference type="GO" id="GO:0000398">
    <property type="term" value="P:mRNA splicing, via spliceosome"/>
    <property type="evidence" value="ECO:0000318"/>
    <property type="project" value="GO_Central"/>
</dbReference>
<keyword evidence="7" id="KW-1185">Reference proteome</keyword>
<dbReference type="GO" id="GO:0005685">
    <property type="term" value="C:U1 snRNP"/>
    <property type="evidence" value="ECO:0000318"/>
    <property type="project" value="GO_Central"/>
</dbReference>
<dbReference type="GO" id="GO:0003729">
    <property type="term" value="F:mRNA binding"/>
    <property type="evidence" value="ECO:0000318"/>
    <property type="project" value="GO_Central"/>
</dbReference>
<reference evidence="7" key="1">
    <citation type="journal article" date="2016" name="Nat. Biotechnol.">
        <title>Sequencing wild and cultivated cassava and related species reveals extensive interspecific hybridization and genetic diversity.</title>
        <authorList>
            <person name="Bredeson J.V."/>
            <person name="Lyons J.B."/>
            <person name="Prochnik S.E."/>
            <person name="Wu G.A."/>
            <person name="Ha C.M."/>
            <person name="Edsinger-Gonzales E."/>
            <person name="Grimwood J."/>
            <person name="Schmutz J."/>
            <person name="Rabbi I.Y."/>
            <person name="Egesi C."/>
            <person name="Nauluvula P."/>
            <person name="Lebot V."/>
            <person name="Ndunguru J."/>
            <person name="Mkamilo G."/>
            <person name="Bart R.S."/>
            <person name="Setter T.L."/>
            <person name="Gleadow R.M."/>
            <person name="Kulakow P."/>
            <person name="Ferguson M.E."/>
            <person name="Rounsley S."/>
            <person name="Rokhsar D.S."/>
        </authorList>
    </citation>
    <scope>NUCLEOTIDE SEQUENCE [LARGE SCALE GENOMIC DNA]</scope>
    <source>
        <strain evidence="7">cv. AM560-2</strain>
    </source>
</reference>
<dbReference type="InterPro" id="IPR000504">
    <property type="entry name" value="RRM_dom"/>
</dbReference>
<feature type="domain" description="RRM" evidence="5">
    <location>
        <begin position="426"/>
        <end position="504"/>
    </location>
</feature>
<proteinExistence type="predicted"/>
<feature type="compositionally biased region" description="Basic and acidic residues" evidence="4">
    <location>
        <begin position="154"/>
        <end position="189"/>
    </location>
</feature>
<protein>
    <recommendedName>
        <fullName evidence="5">RRM domain-containing protein</fullName>
    </recommendedName>
</protein>
<sequence length="505" mass="57190">MDLGSSERDVEEVSHLQRQCGFTSAGELDVDLTGGREVQAEGCDFENSEAAYELEVDSNQLRRQGSSSVPDDFKIENLESPGDNSLSLPTELTYDQRVQPPLKDKDCQGEMDELSGSYFHKTSFQFMAKTSHSERGTEDSAHSQEFPITVDDSQAEKMEGKSNLDRSKTTDKGEVNVSEEKPNWQETEPKSGNNYSRNSPTESGRTDVAHSHPHSFGNADEHSPSPSTLRQMAVSPKKSLHIHQSPNGHGPLSSQEGFLKPSDSHISSRPRKSSSRERSRHKSRQSSSPIRCDQAKEVPSRDHLSFSTKQARASPHRSQHEDGSSQKRRHASPEFRESPRKYGRLEKSVSRSPIRKRDSLYGYRRDHRGRSRSISPYTRGRHRSPRARNFPRQRSPPGYHSGHHSPRRRPWVPPPNRRTGLGKPGNNLFVAGFSFLTTERDLERKFSRFGHVRDVRIVRDKRSGDSRGFGFLSMERDEDADAAIRALDETEWNGRIILVEKSKTH</sequence>
<dbReference type="InterPro" id="IPR035979">
    <property type="entry name" value="RBD_domain_sf"/>
</dbReference>
<dbReference type="SUPFAM" id="SSF54928">
    <property type="entry name" value="RNA-binding domain, RBD"/>
    <property type="match status" value="1"/>
</dbReference>
<dbReference type="GO" id="GO:0030619">
    <property type="term" value="F:U1 snRNA binding"/>
    <property type="evidence" value="ECO:0000318"/>
    <property type="project" value="GO_Central"/>
</dbReference>
<keyword evidence="2" id="KW-0539">Nucleus</keyword>
<feature type="compositionally biased region" description="Polar residues" evidence="4">
    <location>
        <begin position="57"/>
        <end position="69"/>
    </location>
</feature>
<dbReference type="OMA" id="YQGEMDE"/>
<feature type="compositionally biased region" description="Polar residues" evidence="4">
    <location>
        <begin position="190"/>
        <end position="203"/>
    </location>
</feature>
<organism evidence="6 7">
    <name type="scientific">Manihot esculenta</name>
    <name type="common">Cassava</name>
    <name type="synonym">Jatropha manihot</name>
    <dbReference type="NCBI Taxonomy" id="3983"/>
    <lineage>
        <taxon>Eukaryota</taxon>
        <taxon>Viridiplantae</taxon>
        <taxon>Streptophyta</taxon>
        <taxon>Embryophyta</taxon>
        <taxon>Tracheophyta</taxon>
        <taxon>Spermatophyta</taxon>
        <taxon>Magnoliopsida</taxon>
        <taxon>eudicotyledons</taxon>
        <taxon>Gunneridae</taxon>
        <taxon>Pentapetalae</taxon>
        <taxon>rosids</taxon>
        <taxon>fabids</taxon>
        <taxon>Malpighiales</taxon>
        <taxon>Euphorbiaceae</taxon>
        <taxon>Crotonoideae</taxon>
        <taxon>Manihoteae</taxon>
        <taxon>Manihot</taxon>
    </lineage>
</organism>
<feature type="compositionally biased region" description="Basic and acidic residues" evidence="4">
    <location>
        <begin position="318"/>
        <end position="359"/>
    </location>
</feature>
<dbReference type="STRING" id="3983.A0A2C9W6Z0"/>
<dbReference type="Gene3D" id="3.30.70.330">
    <property type="match status" value="1"/>
</dbReference>
<feature type="compositionally biased region" description="Basic residues" evidence="4">
    <location>
        <begin position="401"/>
        <end position="410"/>
    </location>
</feature>
<dbReference type="Gramene" id="Manes.03G129400.1.v8.1">
    <property type="protein sequence ID" value="Manes.03G129400.1.v8.1.CDS"/>
    <property type="gene ID" value="Manes.03G129400.v8.1"/>
</dbReference>
<dbReference type="OrthoDB" id="439808at2759"/>
<feature type="compositionally biased region" description="Basic and acidic residues" evidence="4">
    <location>
        <begin position="293"/>
        <end position="304"/>
    </location>
</feature>
<dbReference type="Proteomes" id="UP000091857">
    <property type="component" value="Chromosome 3"/>
</dbReference>
<feature type="compositionally biased region" description="Basic and acidic residues" evidence="4">
    <location>
        <begin position="131"/>
        <end position="142"/>
    </location>
</feature>
<dbReference type="PANTHER" id="PTHR13952:SF9">
    <property type="entry name" value="SERINE_ARGININE REPETITIVE MATRIX PROTEIN 1-LIKE"/>
    <property type="match status" value="1"/>
</dbReference>
<gene>
    <name evidence="6" type="ORF">MANES_03G129400v8</name>
</gene>
<evidence type="ECO:0000256" key="3">
    <source>
        <dbReference type="PROSITE-ProRule" id="PRU00176"/>
    </source>
</evidence>
<accession>A0A2C9W6Z0</accession>
<evidence type="ECO:0000256" key="2">
    <source>
        <dbReference type="ARBA" id="ARBA00023242"/>
    </source>
</evidence>
<feature type="compositionally biased region" description="Basic residues" evidence="4">
    <location>
        <begin position="268"/>
        <end position="284"/>
    </location>
</feature>
<name>A0A2C9W6Z0_MANES</name>
<dbReference type="InterPro" id="IPR051183">
    <property type="entry name" value="U1_U11-U12_snRNP_70-35kDa"/>
</dbReference>
<feature type="compositionally biased region" description="Basic residues" evidence="4">
    <location>
        <begin position="379"/>
        <end position="391"/>
    </location>
</feature>
<feature type="region of interest" description="Disordered" evidence="4">
    <location>
        <begin position="129"/>
        <end position="424"/>
    </location>
</feature>
<comment type="caution">
    <text evidence="6">The sequence shown here is derived from an EMBL/GenBank/DDBJ whole genome shotgun (WGS) entry which is preliminary data.</text>
</comment>
<dbReference type="SMART" id="SM00360">
    <property type="entry name" value="RRM"/>
    <property type="match status" value="1"/>
</dbReference>
<dbReference type="InterPro" id="IPR012677">
    <property type="entry name" value="Nucleotide-bd_a/b_plait_sf"/>
</dbReference>
<feature type="region of interest" description="Disordered" evidence="4">
    <location>
        <begin position="56"/>
        <end position="89"/>
    </location>
</feature>
<evidence type="ECO:0000313" key="7">
    <source>
        <dbReference type="Proteomes" id="UP000091857"/>
    </source>
</evidence>
<dbReference type="EMBL" id="CM004389">
    <property type="protein sequence ID" value="OAY55125.1"/>
    <property type="molecule type" value="Genomic_DNA"/>
</dbReference>
<dbReference type="PANTHER" id="PTHR13952">
    <property type="entry name" value="U1 SMALL NUCLEAR RIBONUCLEOPROTEIN 70 KD"/>
    <property type="match status" value="1"/>
</dbReference>
<keyword evidence="3" id="KW-0694">RNA-binding</keyword>
<dbReference type="Pfam" id="PF00076">
    <property type="entry name" value="RRM_1"/>
    <property type="match status" value="1"/>
</dbReference>